<dbReference type="SMART" id="SM00382">
    <property type="entry name" value="AAA"/>
    <property type="match status" value="1"/>
</dbReference>
<evidence type="ECO:0000256" key="1">
    <source>
        <dbReference type="ARBA" id="ARBA00005417"/>
    </source>
</evidence>
<dbReference type="Gene3D" id="3.40.50.300">
    <property type="entry name" value="P-loop containing nucleotide triphosphate hydrolases"/>
    <property type="match status" value="2"/>
</dbReference>
<dbReference type="InterPro" id="IPR027417">
    <property type="entry name" value="P-loop_NTPase"/>
</dbReference>
<evidence type="ECO:0000259" key="5">
    <source>
        <dbReference type="PROSITE" id="PS50893"/>
    </source>
</evidence>
<evidence type="ECO:0000256" key="2">
    <source>
        <dbReference type="ARBA" id="ARBA00022448"/>
    </source>
</evidence>
<feature type="non-terminal residue" evidence="6">
    <location>
        <position position="390"/>
    </location>
</feature>
<dbReference type="PANTHER" id="PTHR43776:SF7">
    <property type="entry name" value="D,D-DIPEPTIDE TRANSPORT ATP-BINDING PROTEIN DDPF-RELATED"/>
    <property type="match status" value="1"/>
</dbReference>
<dbReference type="SUPFAM" id="SSF52540">
    <property type="entry name" value="P-loop containing nucleoside triphosphate hydrolases"/>
    <property type="match status" value="2"/>
</dbReference>
<feature type="domain" description="ABC transporter" evidence="5">
    <location>
        <begin position="165"/>
        <end position="390"/>
    </location>
</feature>
<sequence length="390" mass="43931">HKKLPNKEADDRAMELLDLVGFKDGKNRLKDYPHQLSGGQKQRVMIAMALANDPDLLIADEPTTALDVTIQAQILNLLKKLQTKLKMSLIIITHDLTIIKNITDRVVVMTDGKIVESGKTKLIFSKPKHSYTKKLLASEPKGKPVKTKSKNPLLSTKDLKVWYPIKKGFLKRTTGFIKAVNKVNINVFEGQTLGIVGESGSGKTTLGMAILRLIKSNGEINFFQKKQKLSINKFDFKQMKPLRSEIQVVFQDPFGSLSPRLSVKEIIGEGLEIHKKDLTEKNREKLILDTLRKVELDTTILNRYPHEFSGGQRQRIGIARVIVLKPRFLILDEPTSALDLSVQLQIVNLLKKLQKENNLGYIFISHDLRVVQSLAHQLIVLKNGKVVESG</sequence>
<dbReference type="InterPro" id="IPR017871">
    <property type="entry name" value="ABC_transporter-like_CS"/>
</dbReference>
<dbReference type="InterPro" id="IPR050319">
    <property type="entry name" value="ABC_transp_ATP-bind"/>
</dbReference>
<gene>
    <name evidence="6" type="ORF">METZ01_LOCUS296205</name>
</gene>
<dbReference type="GO" id="GO:0005524">
    <property type="term" value="F:ATP binding"/>
    <property type="evidence" value="ECO:0007669"/>
    <property type="project" value="UniProtKB-KW"/>
</dbReference>
<keyword evidence="3" id="KW-0547">Nucleotide-binding</keyword>
<dbReference type="AlphaFoldDB" id="A0A382M830"/>
<name>A0A382M830_9ZZZZ</name>
<reference evidence="6" key="1">
    <citation type="submission" date="2018-05" db="EMBL/GenBank/DDBJ databases">
        <authorList>
            <person name="Lanie J.A."/>
            <person name="Ng W.-L."/>
            <person name="Kazmierczak K.M."/>
            <person name="Andrzejewski T.M."/>
            <person name="Davidsen T.M."/>
            <person name="Wayne K.J."/>
            <person name="Tettelin H."/>
            <person name="Glass J.I."/>
            <person name="Rusch D."/>
            <person name="Podicherti R."/>
            <person name="Tsui H.-C.T."/>
            <person name="Winkler M.E."/>
        </authorList>
    </citation>
    <scope>NUCLEOTIDE SEQUENCE</scope>
</reference>
<evidence type="ECO:0000313" key="6">
    <source>
        <dbReference type="EMBL" id="SVC43351.1"/>
    </source>
</evidence>
<dbReference type="CDD" id="cd03257">
    <property type="entry name" value="ABC_NikE_OppD_transporters"/>
    <property type="match status" value="1"/>
</dbReference>
<protein>
    <recommendedName>
        <fullName evidence="5">ABC transporter domain-containing protein</fullName>
    </recommendedName>
</protein>
<keyword evidence="4" id="KW-0067">ATP-binding</keyword>
<organism evidence="6">
    <name type="scientific">marine metagenome</name>
    <dbReference type="NCBI Taxonomy" id="408172"/>
    <lineage>
        <taxon>unclassified sequences</taxon>
        <taxon>metagenomes</taxon>
        <taxon>ecological metagenomes</taxon>
    </lineage>
</organism>
<accession>A0A382M830</accession>
<comment type="similarity">
    <text evidence="1">Belongs to the ABC transporter superfamily.</text>
</comment>
<proteinExistence type="inferred from homology"/>
<dbReference type="InterPro" id="IPR003593">
    <property type="entry name" value="AAA+_ATPase"/>
</dbReference>
<dbReference type="GO" id="GO:0055085">
    <property type="term" value="P:transmembrane transport"/>
    <property type="evidence" value="ECO:0007669"/>
    <property type="project" value="UniProtKB-ARBA"/>
</dbReference>
<feature type="non-terminal residue" evidence="6">
    <location>
        <position position="1"/>
    </location>
</feature>
<dbReference type="PROSITE" id="PS50893">
    <property type="entry name" value="ABC_TRANSPORTER_2"/>
    <property type="match status" value="1"/>
</dbReference>
<dbReference type="PANTHER" id="PTHR43776">
    <property type="entry name" value="TRANSPORT ATP-BINDING PROTEIN"/>
    <property type="match status" value="1"/>
</dbReference>
<evidence type="ECO:0000256" key="4">
    <source>
        <dbReference type="ARBA" id="ARBA00022840"/>
    </source>
</evidence>
<dbReference type="PROSITE" id="PS00211">
    <property type="entry name" value="ABC_TRANSPORTER_1"/>
    <property type="match status" value="2"/>
</dbReference>
<dbReference type="GO" id="GO:0016887">
    <property type="term" value="F:ATP hydrolysis activity"/>
    <property type="evidence" value="ECO:0007669"/>
    <property type="project" value="InterPro"/>
</dbReference>
<dbReference type="InterPro" id="IPR003439">
    <property type="entry name" value="ABC_transporter-like_ATP-bd"/>
</dbReference>
<keyword evidence="2" id="KW-0813">Transport</keyword>
<dbReference type="Pfam" id="PF00005">
    <property type="entry name" value="ABC_tran"/>
    <property type="match status" value="2"/>
</dbReference>
<dbReference type="EMBL" id="UINC01090962">
    <property type="protein sequence ID" value="SVC43351.1"/>
    <property type="molecule type" value="Genomic_DNA"/>
</dbReference>
<evidence type="ECO:0000256" key="3">
    <source>
        <dbReference type="ARBA" id="ARBA00022741"/>
    </source>
</evidence>